<dbReference type="SUPFAM" id="SSF49344">
    <property type="entry name" value="CBD9-like"/>
    <property type="match status" value="1"/>
</dbReference>
<organism evidence="4 5">
    <name type="scientific">Westerdykella ornata</name>
    <dbReference type="NCBI Taxonomy" id="318751"/>
    <lineage>
        <taxon>Eukaryota</taxon>
        <taxon>Fungi</taxon>
        <taxon>Dikarya</taxon>
        <taxon>Ascomycota</taxon>
        <taxon>Pezizomycotina</taxon>
        <taxon>Dothideomycetes</taxon>
        <taxon>Pleosporomycetidae</taxon>
        <taxon>Pleosporales</taxon>
        <taxon>Sporormiaceae</taxon>
        <taxon>Westerdykella</taxon>
    </lineage>
</organism>
<proteinExistence type="predicted"/>
<dbReference type="PANTHER" id="PTHR47797">
    <property type="entry name" value="DEHYDROGENASE, PUTATIVE (AFU_ORTHOLOGUE AFUA_8G05805)-RELATED"/>
    <property type="match status" value="1"/>
</dbReference>
<reference evidence="4" key="1">
    <citation type="journal article" date="2020" name="Stud. Mycol.">
        <title>101 Dothideomycetes genomes: a test case for predicting lifestyles and emergence of pathogens.</title>
        <authorList>
            <person name="Haridas S."/>
            <person name="Albert R."/>
            <person name="Binder M."/>
            <person name="Bloem J."/>
            <person name="Labutti K."/>
            <person name="Salamov A."/>
            <person name="Andreopoulos B."/>
            <person name="Baker S."/>
            <person name="Barry K."/>
            <person name="Bills G."/>
            <person name="Bluhm B."/>
            <person name="Cannon C."/>
            <person name="Castanera R."/>
            <person name="Culley D."/>
            <person name="Daum C."/>
            <person name="Ezra D."/>
            <person name="Gonzalez J."/>
            <person name="Henrissat B."/>
            <person name="Kuo A."/>
            <person name="Liang C."/>
            <person name="Lipzen A."/>
            <person name="Lutzoni F."/>
            <person name="Magnuson J."/>
            <person name="Mondo S."/>
            <person name="Nolan M."/>
            <person name="Ohm R."/>
            <person name="Pangilinan J."/>
            <person name="Park H.-J."/>
            <person name="Ramirez L."/>
            <person name="Alfaro M."/>
            <person name="Sun H."/>
            <person name="Tritt A."/>
            <person name="Yoshinaga Y."/>
            <person name="Zwiers L.-H."/>
            <person name="Turgeon B."/>
            <person name="Goodwin S."/>
            <person name="Spatafora J."/>
            <person name="Crous P."/>
            <person name="Grigoriev I."/>
        </authorList>
    </citation>
    <scope>NUCLEOTIDE SEQUENCE</scope>
    <source>
        <strain evidence="4">CBS 379.55</strain>
    </source>
</reference>
<accession>A0A6A6JJT9</accession>
<dbReference type="InterPro" id="IPR015920">
    <property type="entry name" value="Cellobiose_DH-like_cyt"/>
</dbReference>
<evidence type="ECO:0000259" key="3">
    <source>
        <dbReference type="Pfam" id="PF16010"/>
    </source>
</evidence>
<name>A0A6A6JJT9_WESOR</name>
<dbReference type="PANTHER" id="PTHR47797:SF5">
    <property type="entry name" value="CELLOBIOSE DEHYDROGENASE CYTOCHROME DOMAIN-CONTAINING PROTEIN"/>
    <property type="match status" value="1"/>
</dbReference>
<feature type="compositionally biased region" description="Low complexity" evidence="1">
    <location>
        <begin position="211"/>
        <end position="231"/>
    </location>
</feature>
<evidence type="ECO:0000313" key="4">
    <source>
        <dbReference type="EMBL" id="KAF2275956.1"/>
    </source>
</evidence>
<dbReference type="CDD" id="cd09630">
    <property type="entry name" value="CDH_like_cytochrome"/>
    <property type="match status" value="1"/>
</dbReference>
<keyword evidence="2" id="KW-0732">Signal</keyword>
<feature type="domain" description="Cellobiose dehydrogenase-like cytochrome" evidence="3">
    <location>
        <begin position="20"/>
        <end position="200"/>
    </location>
</feature>
<sequence length="231" mass="24652">MQLTSCLVWAGALVGSVVFDSETGFTFSEFKVAYSLTANIAFRVAVPAAAQSGQPYDVVYQVVVPNQVGWAGIAFGGSMTYNPLLVGWANGQQTQTSTRWATAHSQPTIYNQATLQKLTTGNRVNGTHWQFTGKCTGCTSWANRSGGKTTLNPKGTNRLALVISNSKPQQPSNPSSNLVMHENPIYWSQSFTEGSNANFDELVRKNGGTVTSGNSTSETPTSETPSSGTPQ</sequence>
<protein>
    <submittedName>
        <fullName evidence="4">CBD9-like protein</fullName>
    </submittedName>
</protein>
<dbReference type="RefSeq" id="XP_033653495.1">
    <property type="nucleotide sequence ID" value="XM_033802391.1"/>
</dbReference>
<evidence type="ECO:0000313" key="5">
    <source>
        <dbReference type="Proteomes" id="UP000800097"/>
    </source>
</evidence>
<evidence type="ECO:0000256" key="2">
    <source>
        <dbReference type="SAM" id="SignalP"/>
    </source>
</evidence>
<feature type="chain" id="PRO_5025656076" evidence="2">
    <location>
        <begin position="20"/>
        <end position="231"/>
    </location>
</feature>
<feature type="signal peptide" evidence="2">
    <location>
        <begin position="1"/>
        <end position="19"/>
    </location>
</feature>
<feature type="region of interest" description="Disordered" evidence="1">
    <location>
        <begin position="203"/>
        <end position="231"/>
    </location>
</feature>
<dbReference type="GeneID" id="54555566"/>
<gene>
    <name evidence="4" type="ORF">EI97DRAFT_494465</name>
</gene>
<dbReference type="Proteomes" id="UP000800097">
    <property type="component" value="Unassembled WGS sequence"/>
</dbReference>
<evidence type="ECO:0000256" key="1">
    <source>
        <dbReference type="SAM" id="MobiDB-lite"/>
    </source>
</evidence>
<keyword evidence="5" id="KW-1185">Reference proteome</keyword>
<dbReference type="Gene3D" id="2.60.40.1210">
    <property type="entry name" value="Cellobiose dehydrogenase, cytochrome domain"/>
    <property type="match status" value="1"/>
</dbReference>
<dbReference type="EMBL" id="ML986495">
    <property type="protein sequence ID" value="KAF2275956.1"/>
    <property type="molecule type" value="Genomic_DNA"/>
</dbReference>
<dbReference type="Pfam" id="PF16010">
    <property type="entry name" value="CDH-cyt"/>
    <property type="match status" value="1"/>
</dbReference>
<dbReference type="AlphaFoldDB" id="A0A6A6JJT9"/>
<dbReference type="OrthoDB" id="413885at2759"/>